<dbReference type="STRING" id="45354.A0A1L0CT72"/>
<dbReference type="PANTHER" id="PTHR10073">
    <property type="entry name" value="DNA MISMATCH REPAIR PROTEIN MLH, PMS, MUTL"/>
    <property type="match status" value="1"/>
</dbReference>
<dbReference type="GO" id="GO:0016887">
    <property type="term" value="F:ATP hydrolysis activity"/>
    <property type="evidence" value="ECO:0007669"/>
    <property type="project" value="InterPro"/>
</dbReference>
<dbReference type="InterPro" id="IPR036890">
    <property type="entry name" value="HATPase_C_sf"/>
</dbReference>
<dbReference type="InterPro" id="IPR042121">
    <property type="entry name" value="MutL_C_regsub"/>
</dbReference>
<sequence length="610" mass="69194">MASISKLDDRVAVQIRSHLVINSVECVVRELLVNALEANSTKIIAKIDLETLSVCFEDNGNGICKEDLESIYKRYHSSKNLENRTENGAHRGEALNSIIECSGSTVVESMVNGQATSQFHMSKASDLENIVSVVSNYFETTKRARHGTTIMITRLFSRSPVRYQYLKEGYRANWLKRVLKPLLFEVLHEYPKVRVDIQIRSGSHFDKVLTLEIDNARELFSTLFILPLDCLVPINGSDGDYCIEGFVCVESFRSNLQYVFFNGQRANLSRGQNTRLLKIFQNYGRYAGRQGVINKAISKSPIFYINVRYSGKVENQNHESKAFEFVKQLLVFSLEKLGYILRTETPPSSQRSTTESLDASRSNDYSIADSETSHETDGSPNSFHTLSTLSMILLEEGNFKLVKQILALVILITTNGCLYAIDQHACDERIQLEDLLEEFIGNVLDPLCDLSVKCTVPISFSVSSEDKQDFDESIETLLQYGIRYTIQNNTIKLTHLPLVMAKFNDSEALKECLLQFHDDLKDRKKVPMSACDTWFLKVKNIPSMIYEAFVSQACKLSVKFGDTLTDTEMEYLVVKLGRCILPFQCAHGRPTIVEVDFEEPVNFTEDMDIK</sequence>
<dbReference type="GO" id="GO:0140664">
    <property type="term" value="F:ATP-dependent DNA damage sensor activity"/>
    <property type="evidence" value="ECO:0007669"/>
    <property type="project" value="InterPro"/>
</dbReference>
<dbReference type="OrthoDB" id="429932at2759"/>
<dbReference type="Gene3D" id="3.30.565.10">
    <property type="entry name" value="Histidine kinase-like ATPase, C-terminal domain"/>
    <property type="match status" value="1"/>
</dbReference>
<feature type="region of interest" description="Disordered" evidence="2">
    <location>
        <begin position="345"/>
        <end position="381"/>
    </location>
</feature>
<feature type="compositionally biased region" description="Polar residues" evidence="2">
    <location>
        <begin position="345"/>
        <end position="365"/>
    </location>
</feature>
<dbReference type="EMBL" id="LT635756">
    <property type="protein sequence ID" value="SGZ46648.1"/>
    <property type="molecule type" value="Genomic_DNA"/>
</dbReference>
<dbReference type="InterPro" id="IPR037198">
    <property type="entry name" value="MutL_C_sf"/>
</dbReference>
<evidence type="ECO:0000313" key="4">
    <source>
        <dbReference type="EMBL" id="SGZ46648.1"/>
    </source>
</evidence>
<dbReference type="GO" id="GO:0006298">
    <property type="term" value="P:mismatch repair"/>
    <property type="evidence" value="ECO:0007669"/>
    <property type="project" value="InterPro"/>
</dbReference>
<evidence type="ECO:0000259" key="3">
    <source>
        <dbReference type="SMART" id="SM00853"/>
    </source>
</evidence>
<comment type="similarity">
    <text evidence="1">Belongs to the DNA mismatch repair MutL/HexB family.</text>
</comment>
<dbReference type="Pfam" id="PF08676">
    <property type="entry name" value="MutL_C"/>
    <property type="match status" value="1"/>
</dbReference>
<reference evidence="4 5" key="1">
    <citation type="submission" date="2016-10" db="EMBL/GenBank/DDBJ databases">
        <authorList>
            <person name="de Groot N.N."/>
        </authorList>
    </citation>
    <scope>NUCLEOTIDE SEQUENCE [LARGE SCALE GENOMIC DNA]</scope>
    <source>
        <strain evidence="4 5">CBS 141442</strain>
    </source>
</reference>
<proteinExistence type="inferred from homology"/>
<dbReference type="Proteomes" id="UP000182334">
    <property type="component" value="Chromosome I"/>
</dbReference>
<gene>
    <name evidence="4" type="ORF">SAMEA4029010_CIC11G00000003840</name>
</gene>
<dbReference type="GO" id="GO:0032300">
    <property type="term" value="C:mismatch repair complex"/>
    <property type="evidence" value="ECO:0007669"/>
    <property type="project" value="InterPro"/>
</dbReference>
<evidence type="ECO:0000256" key="2">
    <source>
        <dbReference type="SAM" id="MobiDB-lite"/>
    </source>
</evidence>
<evidence type="ECO:0000313" key="5">
    <source>
        <dbReference type="Proteomes" id="UP000182334"/>
    </source>
</evidence>
<dbReference type="SUPFAM" id="SSF118116">
    <property type="entry name" value="DNA mismatch repair protein MutL"/>
    <property type="match status" value="1"/>
</dbReference>
<feature type="domain" description="MutL C-terminal dimerisation" evidence="3">
    <location>
        <begin position="402"/>
        <end position="564"/>
    </location>
</feature>
<dbReference type="SMART" id="SM00853">
    <property type="entry name" value="MutL_C"/>
    <property type="match status" value="1"/>
</dbReference>
<dbReference type="GO" id="GO:0005524">
    <property type="term" value="F:ATP binding"/>
    <property type="evidence" value="ECO:0007669"/>
    <property type="project" value="InterPro"/>
</dbReference>
<keyword evidence="5" id="KW-1185">Reference proteome</keyword>
<dbReference type="Pfam" id="PF13589">
    <property type="entry name" value="HATPase_c_3"/>
    <property type="match status" value="1"/>
</dbReference>
<name>A0A1L0CT72_9ASCO</name>
<dbReference type="InterPro" id="IPR038973">
    <property type="entry name" value="MutL/Mlh/Pms-like"/>
</dbReference>
<protein>
    <submittedName>
        <fullName evidence="4">CIC11C00000003840</fullName>
    </submittedName>
</protein>
<dbReference type="Gene3D" id="3.30.1370.100">
    <property type="entry name" value="MutL, C-terminal domain, regulatory subdomain"/>
    <property type="match status" value="1"/>
</dbReference>
<dbReference type="InterPro" id="IPR014790">
    <property type="entry name" value="MutL_C"/>
</dbReference>
<organism evidence="4 5">
    <name type="scientific">Sungouiella intermedia</name>
    <dbReference type="NCBI Taxonomy" id="45354"/>
    <lineage>
        <taxon>Eukaryota</taxon>
        <taxon>Fungi</taxon>
        <taxon>Dikarya</taxon>
        <taxon>Ascomycota</taxon>
        <taxon>Saccharomycotina</taxon>
        <taxon>Pichiomycetes</taxon>
        <taxon>Metschnikowiaceae</taxon>
        <taxon>Sungouiella</taxon>
    </lineage>
</organism>
<dbReference type="Gene3D" id="3.30.1540.20">
    <property type="entry name" value="MutL, C-terminal domain, dimerisation subdomain"/>
    <property type="match status" value="1"/>
</dbReference>
<dbReference type="PANTHER" id="PTHR10073:SF47">
    <property type="entry name" value="DNA MISMATCH REPAIR PROTEIN MLH3"/>
    <property type="match status" value="1"/>
</dbReference>
<dbReference type="InterPro" id="IPR042120">
    <property type="entry name" value="MutL_C_dimsub"/>
</dbReference>
<evidence type="ECO:0000256" key="1">
    <source>
        <dbReference type="ARBA" id="ARBA00006082"/>
    </source>
</evidence>
<dbReference type="SUPFAM" id="SSF55874">
    <property type="entry name" value="ATPase domain of HSP90 chaperone/DNA topoisomerase II/histidine kinase"/>
    <property type="match status" value="1"/>
</dbReference>
<dbReference type="AlphaFoldDB" id="A0A1L0CT72"/>
<accession>A0A1L0CT72</accession>